<dbReference type="Gene3D" id="3.40.50.360">
    <property type="match status" value="1"/>
</dbReference>
<feature type="domain" description="NADPH-dependent FMN reductase-like" evidence="1">
    <location>
        <begin position="9"/>
        <end position="153"/>
    </location>
</feature>
<dbReference type="Pfam" id="PF03358">
    <property type="entry name" value="FMN_red"/>
    <property type="match status" value="1"/>
</dbReference>
<comment type="caution">
    <text evidence="2">The sequence shown here is derived from an EMBL/GenBank/DDBJ whole genome shotgun (WGS) entry which is preliminary data.</text>
</comment>
<dbReference type="InterPro" id="IPR029039">
    <property type="entry name" value="Flavoprotein-like_sf"/>
</dbReference>
<dbReference type="GO" id="GO:0005829">
    <property type="term" value="C:cytosol"/>
    <property type="evidence" value="ECO:0007669"/>
    <property type="project" value="TreeGrafter"/>
</dbReference>
<dbReference type="OrthoDB" id="68575at2759"/>
<reference evidence="2" key="1">
    <citation type="submission" date="2019-06" db="EMBL/GenBank/DDBJ databases">
        <title>Genomics analysis of Aphanomyces spp. identifies a new class of oomycete effector associated with host adaptation.</title>
        <authorList>
            <person name="Gaulin E."/>
        </authorList>
    </citation>
    <scope>NUCLEOTIDE SEQUENCE</scope>
    <source>
        <strain evidence="2">CBS 578.67</strain>
    </source>
</reference>
<sequence length="203" mass="21926">SFSNMALTVSVVIGSVRPGRQGLRVAKFLVSKLETVGFKVHLIDPVELKLPLLVGRFDYLSEDQQTDGLKELKAKIVDSDAFVIVTPEYNHSYSPVVTNTLDYFFHNEYYYKVAGIATYSAGGFGGVRAAAPLRPVLACLGLTSIPKELPVPSVHSLLNEDGTVQEDAGKSGESLEKNAIAFAEELKFFATAIRTARASSSAP</sequence>
<protein>
    <recommendedName>
        <fullName evidence="1">NADPH-dependent FMN reductase-like domain-containing protein</fullName>
    </recommendedName>
</protein>
<accession>A0A6A4YJX2</accession>
<dbReference type="GO" id="GO:0016491">
    <property type="term" value="F:oxidoreductase activity"/>
    <property type="evidence" value="ECO:0007669"/>
    <property type="project" value="InterPro"/>
</dbReference>
<organism evidence="2">
    <name type="scientific">Aphanomyces stellatus</name>
    <dbReference type="NCBI Taxonomy" id="120398"/>
    <lineage>
        <taxon>Eukaryota</taxon>
        <taxon>Sar</taxon>
        <taxon>Stramenopiles</taxon>
        <taxon>Oomycota</taxon>
        <taxon>Saprolegniomycetes</taxon>
        <taxon>Saprolegniales</taxon>
        <taxon>Verrucalvaceae</taxon>
        <taxon>Aphanomyces</taxon>
    </lineage>
</organism>
<evidence type="ECO:0000313" key="2">
    <source>
        <dbReference type="EMBL" id="KAF0696323.1"/>
    </source>
</evidence>
<proteinExistence type="predicted"/>
<evidence type="ECO:0000259" key="1">
    <source>
        <dbReference type="Pfam" id="PF03358"/>
    </source>
</evidence>
<dbReference type="InterPro" id="IPR005025">
    <property type="entry name" value="FMN_Rdtase-like_dom"/>
</dbReference>
<dbReference type="EMBL" id="VJMH01005409">
    <property type="protein sequence ID" value="KAF0696323.1"/>
    <property type="molecule type" value="Genomic_DNA"/>
</dbReference>
<dbReference type="AlphaFoldDB" id="A0A6A4YJX2"/>
<dbReference type="SUPFAM" id="SSF52218">
    <property type="entry name" value="Flavoproteins"/>
    <property type="match status" value="1"/>
</dbReference>
<dbReference type="PANTHER" id="PTHR30543">
    <property type="entry name" value="CHROMATE REDUCTASE"/>
    <property type="match status" value="1"/>
</dbReference>
<dbReference type="GO" id="GO:0010181">
    <property type="term" value="F:FMN binding"/>
    <property type="evidence" value="ECO:0007669"/>
    <property type="project" value="TreeGrafter"/>
</dbReference>
<dbReference type="PANTHER" id="PTHR30543:SF21">
    <property type="entry name" value="NAD(P)H-DEPENDENT FMN REDUCTASE LOT6"/>
    <property type="match status" value="1"/>
</dbReference>
<name>A0A6A4YJX2_9STRA</name>
<dbReference type="InterPro" id="IPR050712">
    <property type="entry name" value="NAD(P)H-dep_reductase"/>
</dbReference>
<feature type="non-terminal residue" evidence="2">
    <location>
        <position position="1"/>
    </location>
</feature>
<gene>
    <name evidence="2" type="ORF">As57867_012872</name>
</gene>